<dbReference type="CDD" id="cd02869">
    <property type="entry name" value="PseudoU_synth_RluA_like"/>
    <property type="match status" value="1"/>
</dbReference>
<dbReference type="InterPro" id="IPR020103">
    <property type="entry name" value="PsdUridine_synth_cat_dom_sf"/>
</dbReference>
<dbReference type="PROSITE" id="PS50889">
    <property type="entry name" value="S4"/>
    <property type="match status" value="1"/>
</dbReference>
<dbReference type="GO" id="GO:0003723">
    <property type="term" value="F:RNA binding"/>
    <property type="evidence" value="ECO:0007669"/>
    <property type="project" value="UniProtKB-KW"/>
</dbReference>
<evidence type="ECO:0000313" key="8">
    <source>
        <dbReference type="EMBL" id="OGC34962.1"/>
    </source>
</evidence>
<dbReference type="EMBL" id="MEUI01000011">
    <property type="protein sequence ID" value="OGC34962.1"/>
    <property type="molecule type" value="Genomic_DNA"/>
</dbReference>
<dbReference type="InterPro" id="IPR006145">
    <property type="entry name" value="PsdUridine_synth_RsuA/RluA"/>
</dbReference>
<dbReference type="CDD" id="cd00165">
    <property type="entry name" value="S4"/>
    <property type="match status" value="1"/>
</dbReference>
<dbReference type="PROSITE" id="PS01129">
    <property type="entry name" value="PSI_RLU"/>
    <property type="match status" value="1"/>
</dbReference>
<dbReference type="Pfam" id="PF00849">
    <property type="entry name" value="PseudoU_synth_2"/>
    <property type="match status" value="1"/>
</dbReference>
<reference evidence="8 9" key="1">
    <citation type="journal article" date="2016" name="Nat. Commun.">
        <title>Thousands of microbial genomes shed light on interconnected biogeochemical processes in an aquifer system.</title>
        <authorList>
            <person name="Anantharaman K."/>
            <person name="Brown C.T."/>
            <person name="Hug L.A."/>
            <person name="Sharon I."/>
            <person name="Castelle C.J."/>
            <person name="Probst A.J."/>
            <person name="Thomas B.C."/>
            <person name="Singh A."/>
            <person name="Wilkins M.J."/>
            <person name="Karaoz U."/>
            <person name="Brodie E.L."/>
            <person name="Williams K.H."/>
            <person name="Hubbard S.S."/>
            <person name="Banfield J.F."/>
        </authorList>
    </citation>
    <scope>NUCLEOTIDE SEQUENCE [LARGE SCALE GENOMIC DNA]</scope>
</reference>
<evidence type="ECO:0000256" key="3">
    <source>
        <dbReference type="ARBA" id="ARBA00023235"/>
    </source>
</evidence>
<dbReference type="InterPro" id="IPR036986">
    <property type="entry name" value="S4_RNA-bd_sf"/>
</dbReference>
<name>A0A1F4TQF7_UNCSA</name>
<dbReference type="SUPFAM" id="SSF55174">
    <property type="entry name" value="Alpha-L RNA-binding motif"/>
    <property type="match status" value="1"/>
</dbReference>
<sequence>MKKEFKYIVMEDQAGERVDAFLTVQEEIVQTRSQVNRLIKDGNVLVNGKIAKPGIKLKENDQVFITVPAPKKLEVAAENIPLDVVFEDKDLIVVNKARGMVVHPAVGNYEGTLVNALLYHCKDLSGIGGVLRPGIVHRLDKDTSGLIVVAKNDFTHQALAEQFKAREISKQYVALVHGVVSQDEGVIETEIGRHHHDRKRMAVIKTRDQGLFGPSLSMRAKIKANPKFQDPSFKQKGREAITEYKVLQRFKDYTLLAVVIKTGRTHQIRVHLNHLGYGVVGDPIYGKRREKYRVSGQLLHSAKLGFIHPRTGKRVEFDAELPEDMQRILKLLG</sequence>
<organism evidence="8 9">
    <name type="scientific">candidate division WOR-1 bacterium RIFOXYC2_FULL_41_25</name>
    <dbReference type="NCBI Taxonomy" id="1802586"/>
    <lineage>
        <taxon>Bacteria</taxon>
        <taxon>Bacillati</taxon>
        <taxon>Saganbacteria</taxon>
    </lineage>
</organism>
<dbReference type="Pfam" id="PF01479">
    <property type="entry name" value="S4"/>
    <property type="match status" value="1"/>
</dbReference>
<dbReference type="AlphaFoldDB" id="A0A1F4TQF7"/>
<evidence type="ECO:0000313" key="9">
    <source>
        <dbReference type="Proteomes" id="UP000177309"/>
    </source>
</evidence>
<dbReference type="PANTHER" id="PTHR21600">
    <property type="entry name" value="MITOCHONDRIAL RNA PSEUDOURIDINE SYNTHASE"/>
    <property type="match status" value="1"/>
</dbReference>
<dbReference type="GO" id="GO:0120159">
    <property type="term" value="F:rRNA pseudouridine synthase activity"/>
    <property type="evidence" value="ECO:0007669"/>
    <property type="project" value="UniProtKB-ARBA"/>
</dbReference>
<comment type="caution">
    <text evidence="8">The sequence shown here is derived from an EMBL/GenBank/DDBJ whole genome shotgun (WGS) entry which is preliminary data.</text>
</comment>
<dbReference type="SMART" id="SM00363">
    <property type="entry name" value="S4"/>
    <property type="match status" value="1"/>
</dbReference>
<comment type="similarity">
    <text evidence="2">Belongs to the pseudouridine synthase RluA family.</text>
</comment>
<dbReference type="InterPro" id="IPR050188">
    <property type="entry name" value="RluA_PseudoU_synthase"/>
</dbReference>
<dbReference type="Gene3D" id="3.30.2350.10">
    <property type="entry name" value="Pseudouridine synthase"/>
    <property type="match status" value="1"/>
</dbReference>
<evidence type="ECO:0000256" key="6">
    <source>
        <dbReference type="PROSITE-ProRule" id="PRU00182"/>
    </source>
</evidence>
<keyword evidence="3" id="KW-0413">Isomerase</keyword>
<evidence type="ECO:0000259" key="7">
    <source>
        <dbReference type="SMART" id="SM00363"/>
    </source>
</evidence>
<evidence type="ECO:0000256" key="1">
    <source>
        <dbReference type="ARBA" id="ARBA00000073"/>
    </source>
</evidence>
<gene>
    <name evidence="8" type="ORF">A2462_05135</name>
</gene>
<evidence type="ECO:0000256" key="5">
    <source>
        <dbReference type="ARBA" id="ARBA00033164"/>
    </source>
</evidence>
<dbReference type="SUPFAM" id="SSF55120">
    <property type="entry name" value="Pseudouridine synthase"/>
    <property type="match status" value="1"/>
</dbReference>
<dbReference type="GO" id="GO:0000455">
    <property type="term" value="P:enzyme-directed rRNA pseudouridine synthesis"/>
    <property type="evidence" value="ECO:0007669"/>
    <property type="project" value="UniProtKB-ARBA"/>
</dbReference>
<evidence type="ECO:0000256" key="4">
    <source>
        <dbReference type="ARBA" id="ARBA00031870"/>
    </source>
</evidence>
<dbReference type="PANTHER" id="PTHR21600:SF44">
    <property type="entry name" value="RIBOSOMAL LARGE SUBUNIT PSEUDOURIDINE SYNTHASE D"/>
    <property type="match status" value="1"/>
</dbReference>
<proteinExistence type="inferred from homology"/>
<dbReference type="Proteomes" id="UP000177309">
    <property type="component" value="Unassembled WGS sequence"/>
</dbReference>
<feature type="domain" description="RNA-binding S4" evidence="7">
    <location>
        <begin position="16"/>
        <end position="81"/>
    </location>
</feature>
<accession>A0A1F4TQF7</accession>
<keyword evidence="6" id="KW-0694">RNA-binding</keyword>
<dbReference type="InterPro" id="IPR002942">
    <property type="entry name" value="S4_RNA-bd"/>
</dbReference>
<dbReference type="Gene3D" id="3.10.290.10">
    <property type="entry name" value="RNA-binding S4 domain"/>
    <property type="match status" value="1"/>
</dbReference>
<dbReference type="InterPro" id="IPR006224">
    <property type="entry name" value="PsdUridine_synth_RluA-like_CS"/>
</dbReference>
<evidence type="ECO:0000256" key="2">
    <source>
        <dbReference type="ARBA" id="ARBA00010876"/>
    </source>
</evidence>
<comment type="catalytic activity">
    <reaction evidence="1">
        <text>a uridine in RNA = a pseudouridine in RNA</text>
        <dbReference type="Rhea" id="RHEA:48348"/>
        <dbReference type="Rhea" id="RHEA-COMP:12068"/>
        <dbReference type="Rhea" id="RHEA-COMP:12069"/>
        <dbReference type="ChEBI" id="CHEBI:65314"/>
        <dbReference type="ChEBI" id="CHEBI:65315"/>
    </reaction>
</comment>
<protein>
    <recommendedName>
        <fullName evidence="4">RNA pseudouridylate synthase</fullName>
    </recommendedName>
    <alternativeName>
        <fullName evidence="5">RNA-uridine isomerase</fullName>
    </alternativeName>
</protein>